<feature type="transmembrane region" description="Helical" evidence="2">
    <location>
        <begin position="132"/>
        <end position="152"/>
    </location>
</feature>
<proteinExistence type="predicted"/>
<sequence length="792" mass="91633">MPDDSSTPSPQESPSDENPHIWKCGDTFQYPIPKADGDQYEKLLAPLLKRDRVQCEAWKDEVQNLLIFAGLFSSIVTAFVIDSYETLQQDPNDAVVVLLSRIADSLVANATIGVTQPQIPFQPSSRSVRINIYWFISLVLSLTTVLIAIVSLQWLREHQTYDVTTTPQTQFALFNSRAHSFKRWYVPQIFAALPILLQAALVLFLIGIGEFLLVVGNNVAIPVIVVIGIPVLFLFTTTTFPAYQVFALYLPLRVQVNENIPAPCPYKSPQSRIFLRLATSSERLFRLYVWMFHPFYLVAVTLPRQVFSLPGSLNNVHRFRRDEKQRLDNLYDWWQTRDLWATKAIDWGTYDLQWLSIRTRYSRFLYDLTFWQDVRRPSKCDNKPLHDVTQGFRRIIREKPDIDRFYSLYHCVAELSTKTIHDWKRWSNGRIHSNPTRENHYLQVLLRSLKLPSFRGTSLLLLFPPDEISFDTMHEINLHSFLATMAPDYSLYRRLPVLKHHLYELHIRIMAAFLTQKPDRILFNDVERRQWSHYGPFGYQSPGQHPDDRPNRRFPLPDAISHQWSMILLSFFKVIANQHREFDNNWDMKYSLKAIMQIAVENKIDSTFFPSLSFITDNLWQYMDYSTPQDQSPDFLFYVAAFYVDALEKDHRDAVPGLESLIPAMRRYFRYIDTDIINLDINGDIEIRPIHFWKNWLPDIFHWHQPDTPTSLTASQSMSSVPNAGSTEPPSAAPRIESGLDSARNSMRLSEPNSPVSLLSGSIVIHPPSPTPPPSTVNSQALVDIAPMALED</sequence>
<dbReference type="OrthoDB" id="2756178at2759"/>
<feature type="domain" description="DUF6535" evidence="3">
    <location>
        <begin position="48"/>
        <end position="212"/>
    </location>
</feature>
<reference evidence="4 5" key="1">
    <citation type="journal article" date="2020" name="ISME J.">
        <title>Uncovering the hidden diversity of litter-decomposition mechanisms in mushroom-forming fungi.</title>
        <authorList>
            <person name="Floudas D."/>
            <person name="Bentzer J."/>
            <person name="Ahren D."/>
            <person name="Johansson T."/>
            <person name="Persson P."/>
            <person name="Tunlid A."/>
        </authorList>
    </citation>
    <scope>NUCLEOTIDE SEQUENCE [LARGE SCALE GENOMIC DNA]</scope>
    <source>
        <strain evidence="4 5">CBS 101986</strain>
    </source>
</reference>
<accession>A0A8H5ET63</accession>
<keyword evidence="2" id="KW-1133">Transmembrane helix</keyword>
<protein>
    <recommendedName>
        <fullName evidence="3">DUF6535 domain-containing protein</fullName>
    </recommendedName>
</protein>
<feature type="region of interest" description="Disordered" evidence="1">
    <location>
        <begin position="760"/>
        <end position="779"/>
    </location>
</feature>
<feature type="transmembrane region" description="Helical" evidence="2">
    <location>
        <begin position="284"/>
        <end position="302"/>
    </location>
</feature>
<name>A0A8H5ET63_9AGAR</name>
<dbReference type="Pfam" id="PF20153">
    <property type="entry name" value="DUF6535"/>
    <property type="match status" value="1"/>
</dbReference>
<comment type="caution">
    <text evidence="4">The sequence shown here is derived from an EMBL/GenBank/DDBJ whole genome shotgun (WGS) entry which is preliminary data.</text>
</comment>
<feature type="transmembrane region" description="Helical" evidence="2">
    <location>
        <begin position="62"/>
        <end position="81"/>
    </location>
</feature>
<feature type="transmembrane region" description="Helical" evidence="2">
    <location>
        <begin position="219"/>
        <end position="243"/>
    </location>
</feature>
<evidence type="ECO:0000256" key="1">
    <source>
        <dbReference type="SAM" id="MobiDB-lite"/>
    </source>
</evidence>
<keyword evidence="5" id="KW-1185">Reference proteome</keyword>
<gene>
    <name evidence="4" type="ORF">D9619_008073</name>
</gene>
<feature type="region of interest" description="Disordered" evidence="1">
    <location>
        <begin position="711"/>
        <end position="738"/>
    </location>
</feature>
<feature type="transmembrane region" description="Helical" evidence="2">
    <location>
        <begin position="189"/>
        <end position="213"/>
    </location>
</feature>
<evidence type="ECO:0000256" key="2">
    <source>
        <dbReference type="SAM" id="Phobius"/>
    </source>
</evidence>
<feature type="region of interest" description="Disordered" evidence="1">
    <location>
        <begin position="1"/>
        <end position="20"/>
    </location>
</feature>
<organism evidence="4 5">
    <name type="scientific">Psilocybe cf. subviscida</name>
    <dbReference type="NCBI Taxonomy" id="2480587"/>
    <lineage>
        <taxon>Eukaryota</taxon>
        <taxon>Fungi</taxon>
        <taxon>Dikarya</taxon>
        <taxon>Basidiomycota</taxon>
        <taxon>Agaricomycotina</taxon>
        <taxon>Agaricomycetes</taxon>
        <taxon>Agaricomycetidae</taxon>
        <taxon>Agaricales</taxon>
        <taxon>Agaricineae</taxon>
        <taxon>Strophariaceae</taxon>
        <taxon>Psilocybe</taxon>
    </lineage>
</organism>
<dbReference type="Proteomes" id="UP000567179">
    <property type="component" value="Unassembled WGS sequence"/>
</dbReference>
<evidence type="ECO:0000259" key="3">
    <source>
        <dbReference type="Pfam" id="PF20153"/>
    </source>
</evidence>
<evidence type="ECO:0000313" key="5">
    <source>
        <dbReference type="Proteomes" id="UP000567179"/>
    </source>
</evidence>
<dbReference type="InterPro" id="IPR045338">
    <property type="entry name" value="DUF6535"/>
</dbReference>
<keyword evidence="2" id="KW-0472">Membrane</keyword>
<dbReference type="EMBL" id="JAACJJ010000057">
    <property type="protein sequence ID" value="KAF5311128.1"/>
    <property type="molecule type" value="Genomic_DNA"/>
</dbReference>
<dbReference type="AlphaFoldDB" id="A0A8H5ET63"/>
<evidence type="ECO:0000313" key="4">
    <source>
        <dbReference type="EMBL" id="KAF5311128.1"/>
    </source>
</evidence>
<feature type="compositionally biased region" description="Polar residues" evidence="1">
    <location>
        <begin position="1"/>
        <end position="13"/>
    </location>
</feature>
<feature type="compositionally biased region" description="Polar residues" evidence="1">
    <location>
        <begin position="711"/>
        <end position="729"/>
    </location>
</feature>
<keyword evidence="2" id="KW-0812">Transmembrane</keyword>